<dbReference type="Proteomes" id="UP000515800">
    <property type="component" value="Chromosome"/>
</dbReference>
<protein>
    <submittedName>
        <fullName evidence="2">DUF1801 domain-containing protein</fullName>
    </submittedName>
</protein>
<evidence type="ECO:0000313" key="3">
    <source>
        <dbReference type="Proteomes" id="UP000515800"/>
    </source>
</evidence>
<feature type="domain" description="YdhG-like" evidence="1">
    <location>
        <begin position="20"/>
        <end position="119"/>
    </location>
</feature>
<evidence type="ECO:0000313" key="2">
    <source>
        <dbReference type="EMBL" id="QNN74655.1"/>
    </source>
</evidence>
<dbReference type="Gene3D" id="3.90.1150.200">
    <property type="match status" value="1"/>
</dbReference>
<dbReference type="InterPro" id="IPR014922">
    <property type="entry name" value="YdhG-like"/>
</dbReference>
<dbReference type="RefSeq" id="WP_187528490.1">
    <property type="nucleotide sequence ID" value="NZ_CP060724.1"/>
</dbReference>
<dbReference type="SUPFAM" id="SSF159888">
    <property type="entry name" value="YdhG-like"/>
    <property type="match status" value="1"/>
</dbReference>
<dbReference type="KEGG" id="wdi:H9L19_04260"/>
<dbReference type="AlphaFoldDB" id="A0A7G9T3I0"/>
<dbReference type="Pfam" id="PF08818">
    <property type="entry name" value="DUF1801"/>
    <property type="match status" value="1"/>
</dbReference>
<proteinExistence type="predicted"/>
<gene>
    <name evidence="2" type="ORF">H9L19_04260</name>
</gene>
<reference evidence="2 3" key="1">
    <citation type="submission" date="2020-08" db="EMBL/GenBank/DDBJ databases">
        <title>Genome sequence of Weissella diestrammenae KACC 16890T.</title>
        <authorList>
            <person name="Hyun D.-W."/>
            <person name="Bae J.-W."/>
        </authorList>
    </citation>
    <scope>NUCLEOTIDE SEQUENCE [LARGE SCALE GENOMIC DNA]</scope>
    <source>
        <strain evidence="2 3">KACC 16890</strain>
    </source>
</reference>
<organism evidence="2 3">
    <name type="scientific">Weissella diestrammenae</name>
    <dbReference type="NCBI Taxonomy" id="1162633"/>
    <lineage>
        <taxon>Bacteria</taxon>
        <taxon>Bacillati</taxon>
        <taxon>Bacillota</taxon>
        <taxon>Bacilli</taxon>
        <taxon>Lactobacillales</taxon>
        <taxon>Lactobacillaceae</taxon>
        <taxon>Weissella</taxon>
    </lineage>
</organism>
<keyword evidence="3" id="KW-1185">Reference proteome</keyword>
<accession>A0A7G9T3I0</accession>
<dbReference type="EMBL" id="CP060724">
    <property type="protein sequence ID" value="QNN74655.1"/>
    <property type="molecule type" value="Genomic_DNA"/>
</dbReference>
<name>A0A7G9T3I0_9LACO</name>
<evidence type="ECO:0000259" key="1">
    <source>
        <dbReference type="Pfam" id="PF08818"/>
    </source>
</evidence>
<sequence>MTPARDFETYFNDPALTGNQREMMQFVRQTVHILYPEVQERVAYAMPGFFPVGHTKATETLMLIMANKKWLGIYALPKFNQAYEQRLVELGLHFGKGSIQVPYDFPIDQLQSLLKQIIELNLKRNVE</sequence>